<comment type="caution">
    <text evidence="5">The sequence shown here is derived from an EMBL/GenBank/DDBJ whole genome shotgun (WGS) entry which is preliminary data.</text>
</comment>
<dbReference type="RefSeq" id="WP_270039526.1">
    <property type="nucleotide sequence ID" value="NZ_JAPDOD010000006.1"/>
</dbReference>
<dbReference type="EMBL" id="JAPDOD010000006">
    <property type="protein sequence ID" value="MDA0160596.1"/>
    <property type="molecule type" value="Genomic_DNA"/>
</dbReference>
<name>A0A9X3MPR2_9ACTN</name>
<dbReference type="GO" id="GO:0016887">
    <property type="term" value="F:ATP hydrolysis activity"/>
    <property type="evidence" value="ECO:0007669"/>
    <property type="project" value="InterPro"/>
</dbReference>
<accession>A0A9X3MPR2</accession>
<reference evidence="5" key="1">
    <citation type="submission" date="2022-10" db="EMBL/GenBank/DDBJ databases">
        <title>The WGS of Solirubrobacter ginsenosidimutans DSM 21036.</title>
        <authorList>
            <person name="Jiang Z."/>
        </authorList>
    </citation>
    <scope>NUCLEOTIDE SEQUENCE</scope>
    <source>
        <strain evidence="5">DSM 21036</strain>
    </source>
</reference>
<dbReference type="PANTHER" id="PTHR32114">
    <property type="entry name" value="ABC TRANSPORTER ABCH.3"/>
    <property type="match status" value="1"/>
</dbReference>
<feature type="domain" description="Rad50/SbcC-type AAA" evidence="4">
    <location>
        <begin position="5"/>
        <end position="169"/>
    </location>
</feature>
<comment type="similarity">
    <text evidence="1">Belongs to the SMC family. SbcC subfamily.</text>
</comment>
<evidence type="ECO:0000313" key="5">
    <source>
        <dbReference type="EMBL" id="MDA0160596.1"/>
    </source>
</evidence>
<dbReference type="SUPFAM" id="SSF52540">
    <property type="entry name" value="P-loop containing nucleoside triphosphate hydrolases"/>
    <property type="match status" value="1"/>
</dbReference>
<dbReference type="Pfam" id="PF13476">
    <property type="entry name" value="AAA_23"/>
    <property type="match status" value="1"/>
</dbReference>
<organism evidence="5 6">
    <name type="scientific">Solirubrobacter ginsenosidimutans</name>
    <dbReference type="NCBI Taxonomy" id="490573"/>
    <lineage>
        <taxon>Bacteria</taxon>
        <taxon>Bacillati</taxon>
        <taxon>Actinomycetota</taxon>
        <taxon>Thermoleophilia</taxon>
        <taxon>Solirubrobacterales</taxon>
        <taxon>Solirubrobacteraceae</taxon>
        <taxon>Solirubrobacter</taxon>
    </lineage>
</organism>
<evidence type="ECO:0000256" key="3">
    <source>
        <dbReference type="ARBA" id="ARBA00013368"/>
    </source>
</evidence>
<gene>
    <name evidence="5" type="ORF">OM076_10000</name>
</gene>
<evidence type="ECO:0000256" key="1">
    <source>
        <dbReference type="ARBA" id="ARBA00006930"/>
    </source>
</evidence>
<keyword evidence="6" id="KW-1185">Reference proteome</keyword>
<dbReference type="Proteomes" id="UP001149140">
    <property type="component" value="Unassembled WGS sequence"/>
</dbReference>
<dbReference type="GO" id="GO:0006302">
    <property type="term" value="P:double-strand break repair"/>
    <property type="evidence" value="ECO:0007669"/>
    <property type="project" value="InterPro"/>
</dbReference>
<protein>
    <recommendedName>
        <fullName evidence="3">Nuclease SbcCD subunit C</fullName>
    </recommendedName>
</protein>
<dbReference type="Gene3D" id="3.40.50.300">
    <property type="entry name" value="P-loop containing nucleotide triphosphate hydrolases"/>
    <property type="match status" value="2"/>
</dbReference>
<dbReference type="PANTHER" id="PTHR32114:SF2">
    <property type="entry name" value="ABC TRANSPORTER ABCH.3"/>
    <property type="match status" value="1"/>
</dbReference>
<evidence type="ECO:0000313" key="6">
    <source>
        <dbReference type="Proteomes" id="UP001149140"/>
    </source>
</evidence>
<evidence type="ECO:0000256" key="2">
    <source>
        <dbReference type="ARBA" id="ARBA00011322"/>
    </source>
</evidence>
<evidence type="ECO:0000259" key="4">
    <source>
        <dbReference type="Pfam" id="PF13476"/>
    </source>
</evidence>
<dbReference type="InterPro" id="IPR027417">
    <property type="entry name" value="P-loop_NTPase"/>
</dbReference>
<proteinExistence type="inferred from homology"/>
<sequence length="983" mass="103019">MRPRRLEIEGFTAFRTKQEIDFTQLDLFVITGPTGAGKTSLLDAMALALYGQVPRMGKQGLGQLVSHGSAEARVLLEFESGGERLQVARRQPRRGAQSARIERFDGERWVDIAERGGVRAVNEAVLERVKLDFDSFCKAVVLPQGEFARFLKGDAAERRTTLVTLLGLNAYEQMAKLARGRARELVVRGDQTRTILAEQYADATAETLTVAEAEVVTAAAAAELVAKRLDEGRAHERARVEAVSDAATAAGFATRLRVLGEDLGAEVARCRAAEASAAGAAVARGREGEAVTAVLALLASADAAVTALRERAGTREALGRLIHAAERRPSLDERVTEAERGVAAVAARIVELSAALEKTTSDAAAATQAVSVAAADETRLREAAETLSAERAGLVRLAQDAEKAAATVVRAQATVDGAAASAAAADVVAEAAALTLADAEETLATLHRVHTVAGLVVGLAVGDPCPVCERPLASHPPVDDDVAERLAAADASCATACAAAGLAREERSGARGQLELAEGRLTDARAALAEVLSEHADRAGLEAAAAESTVRAEAAGSALTAVTTTLTRLRGAEGTANVALEAAKNHLEAARGDQVTRRQLRTTALDERDSVDALLRSRFGETIPGDVLDQLTAARAELVVAETAAEEARSSADVARGRQREADEAHAQAEKALNAIDLHLGTLRTRVETTLDEVHRGTSPPALARIPEPAPARDEWASALAGWCDVASAALASAGAGSSEAAERAGAALVVLASAGAPAGAPVPAAADALAALVRDERAASELHVQARTAAKHLEQRVQQRAQLEAEVAADSELIAVLEVLARELRADHFIDFVVQETLDILALRASEELHRISDGRYSLVSADAQFSVVDHVNADEQRSVRTLSGGETFMASLSLALALSKHVSELAGEGLGARLEAVFIDEGFGTLDPETLSEVIDALERLREDELIIGVISHVPALAERIGVGLEVRKEGNRSVIVEATQ</sequence>
<dbReference type="InterPro" id="IPR038729">
    <property type="entry name" value="Rad50/SbcC_AAA"/>
</dbReference>
<dbReference type="Pfam" id="PF13558">
    <property type="entry name" value="SbcC_Walker_B"/>
    <property type="match status" value="1"/>
</dbReference>
<comment type="subunit">
    <text evidence="2">Heterodimer of SbcC and SbcD.</text>
</comment>
<dbReference type="AlphaFoldDB" id="A0A9X3MPR2"/>